<organism evidence="2 3">
    <name type="scientific">Hungatella hathewayi</name>
    <dbReference type="NCBI Taxonomy" id="154046"/>
    <lineage>
        <taxon>Bacteria</taxon>
        <taxon>Bacillati</taxon>
        <taxon>Bacillota</taxon>
        <taxon>Clostridia</taxon>
        <taxon>Lachnospirales</taxon>
        <taxon>Lachnospiraceae</taxon>
        <taxon>Hungatella</taxon>
    </lineage>
</organism>
<accession>A0A3E3DBF2</accession>
<protein>
    <submittedName>
        <fullName evidence="2">Uncharacterized protein</fullName>
    </submittedName>
</protein>
<dbReference type="AlphaFoldDB" id="A0A3E3DBF2"/>
<name>A0A3E3DBF2_9FIRM</name>
<dbReference type="Proteomes" id="UP000261023">
    <property type="component" value="Unassembled WGS sequence"/>
</dbReference>
<evidence type="ECO:0000256" key="1">
    <source>
        <dbReference type="SAM" id="MobiDB-lite"/>
    </source>
</evidence>
<comment type="caution">
    <text evidence="2">The sequence shown here is derived from an EMBL/GenBank/DDBJ whole genome shotgun (WGS) entry which is preliminary data.</text>
</comment>
<evidence type="ECO:0000313" key="3">
    <source>
        <dbReference type="Proteomes" id="UP000261023"/>
    </source>
</evidence>
<feature type="region of interest" description="Disordered" evidence="1">
    <location>
        <begin position="30"/>
        <end position="52"/>
    </location>
</feature>
<reference evidence="2 3" key="1">
    <citation type="submission" date="2018-08" db="EMBL/GenBank/DDBJ databases">
        <title>A genome reference for cultivated species of the human gut microbiota.</title>
        <authorList>
            <person name="Zou Y."/>
            <person name="Xue W."/>
            <person name="Luo G."/>
        </authorList>
    </citation>
    <scope>NUCLEOTIDE SEQUENCE [LARGE SCALE GENOMIC DNA]</scope>
    <source>
        <strain evidence="2 3">AF19-13AC</strain>
    </source>
</reference>
<evidence type="ECO:0000313" key="2">
    <source>
        <dbReference type="EMBL" id="RGD66594.1"/>
    </source>
</evidence>
<gene>
    <name evidence="2" type="ORF">DWX31_31615</name>
</gene>
<proteinExistence type="predicted"/>
<dbReference type="EMBL" id="QTJW01000040">
    <property type="protein sequence ID" value="RGD66594.1"/>
    <property type="molecule type" value="Genomic_DNA"/>
</dbReference>
<dbReference type="RefSeq" id="WP_025531417.1">
    <property type="nucleotide sequence ID" value="NZ_QTJW01000040.1"/>
</dbReference>
<sequence length="82" mass="9466">MFGVQKYRYISICEHYSIIVWKCKVGVGEEVGREGETEDGSRDGRRDGREGKGIRKRGFEVAHDLERCIVKWSGILTSIIYR</sequence>